<keyword evidence="3" id="KW-1185">Reference proteome</keyword>
<name>A0A9X1V6S7_9BACL</name>
<evidence type="ECO:0000313" key="2">
    <source>
        <dbReference type="EMBL" id="MCI0182571.1"/>
    </source>
</evidence>
<sequence length="68" mass="7637">MKEALGVRVRERRLKLGLSVQELAIKAQVSASYIYAIESGIRGSHIEKLSRVARALETTVNELWPTDQ</sequence>
<dbReference type="InterPro" id="IPR010982">
    <property type="entry name" value="Lambda_DNA-bd_dom_sf"/>
</dbReference>
<dbReference type="EMBL" id="JALBUF010000001">
    <property type="protein sequence ID" value="MCI0182571.1"/>
    <property type="molecule type" value="Genomic_DNA"/>
</dbReference>
<reference evidence="2" key="1">
    <citation type="submission" date="2022-03" db="EMBL/GenBank/DDBJ databases">
        <title>Draft Genome Sequence of Firmicute Strain S0AB, a Heterotrophic Iron/Sulfur-Oxidizing Extreme Acidophile.</title>
        <authorList>
            <person name="Vergara E."/>
            <person name="Pakostova E."/>
            <person name="Johnson D.B."/>
            <person name="Holmes D.S."/>
        </authorList>
    </citation>
    <scope>NUCLEOTIDE SEQUENCE</scope>
    <source>
        <strain evidence="2">S0AB</strain>
    </source>
</reference>
<evidence type="ECO:0000313" key="3">
    <source>
        <dbReference type="Proteomes" id="UP001139263"/>
    </source>
</evidence>
<feature type="domain" description="HTH cro/C1-type" evidence="1">
    <location>
        <begin position="9"/>
        <end position="63"/>
    </location>
</feature>
<dbReference type="CDD" id="cd00093">
    <property type="entry name" value="HTH_XRE"/>
    <property type="match status" value="1"/>
</dbReference>
<dbReference type="SMART" id="SM00530">
    <property type="entry name" value="HTH_XRE"/>
    <property type="match status" value="1"/>
</dbReference>
<dbReference type="GO" id="GO:0003677">
    <property type="term" value="F:DNA binding"/>
    <property type="evidence" value="ECO:0007669"/>
    <property type="project" value="InterPro"/>
</dbReference>
<protein>
    <recommendedName>
        <fullName evidence="1">HTH cro/C1-type domain-containing protein</fullName>
    </recommendedName>
</protein>
<dbReference type="Gene3D" id="1.10.260.40">
    <property type="entry name" value="lambda repressor-like DNA-binding domains"/>
    <property type="match status" value="1"/>
</dbReference>
<dbReference type="Proteomes" id="UP001139263">
    <property type="component" value="Unassembled WGS sequence"/>
</dbReference>
<proteinExistence type="predicted"/>
<accession>A0A9X1V6S7</accession>
<evidence type="ECO:0000259" key="1">
    <source>
        <dbReference type="PROSITE" id="PS50943"/>
    </source>
</evidence>
<dbReference type="InterPro" id="IPR001387">
    <property type="entry name" value="Cro/C1-type_HTH"/>
</dbReference>
<dbReference type="AlphaFoldDB" id="A0A9X1V6S7"/>
<dbReference type="Pfam" id="PF13560">
    <property type="entry name" value="HTH_31"/>
    <property type="match status" value="1"/>
</dbReference>
<dbReference type="RefSeq" id="WP_241712155.1">
    <property type="nucleotide sequence ID" value="NZ_JALBUF010000001.1"/>
</dbReference>
<comment type="caution">
    <text evidence="2">The sequence shown here is derived from an EMBL/GenBank/DDBJ whole genome shotgun (WGS) entry which is preliminary data.</text>
</comment>
<dbReference type="PROSITE" id="PS50943">
    <property type="entry name" value="HTH_CROC1"/>
    <property type="match status" value="1"/>
</dbReference>
<organism evidence="2 3">
    <name type="scientific">Sulfoacidibacillus ferrooxidans</name>
    <dbReference type="NCBI Taxonomy" id="2005001"/>
    <lineage>
        <taxon>Bacteria</taxon>
        <taxon>Bacillati</taxon>
        <taxon>Bacillota</taxon>
        <taxon>Bacilli</taxon>
        <taxon>Bacillales</taxon>
        <taxon>Alicyclobacillaceae</taxon>
        <taxon>Sulfoacidibacillus</taxon>
    </lineage>
</organism>
<gene>
    <name evidence="2" type="ORF">MM817_00832</name>
</gene>
<dbReference type="SUPFAM" id="SSF47413">
    <property type="entry name" value="lambda repressor-like DNA-binding domains"/>
    <property type="match status" value="1"/>
</dbReference>